<dbReference type="EMBL" id="JABANO010018254">
    <property type="protein sequence ID" value="KAF4732147.1"/>
    <property type="molecule type" value="Genomic_DNA"/>
</dbReference>
<keyword evidence="4" id="KW-0808">Transferase</keyword>
<evidence type="ECO:0000313" key="15">
    <source>
        <dbReference type="EMBL" id="KAF4732147.1"/>
    </source>
</evidence>
<dbReference type="Gene3D" id="3.40.50.2020">
    <property type="match status" value="2"/>
</dbReference>
<dbReference type="SUPFAM" id="SSF53474">
    <property type="entry name" value="alpha/beta-Hydrolases"/>
    <property type="match status" value="1"/>
</dbReference>
<dbReference type="InterPro" id="IPR000073">
    <property type="entry name" value="AB_hydrolase_1"/>
</dbReference>
<protein>
    <recommendedName>
        <fullName evidence="3">ribose-phosphate diphosphokinase</fullName>
        <ecNumber evidence="3">2.7.6.1</ecNumber>
    </recommendedName>
</protein>
<evidence type="ECO:0000259" key="14">
    <source>
        <dbReference type="Pfam" id="PF13793"/>
    </source>
</evidence>
<dbReference type="FunFam" id="3.40.50.2020:FF:000007">
    <property type="entry name" value="Ribose-phosphate pyrophosphokinase"/>
    <property type="match status" value="1"/>
</dbReference>
<evidence type="ECO:0000256" key="1">
    <source>
        <dbReference type="ARBA" id="ARBA00004996"/>
    </source>
</evidence>
<dbReference type="EC" id="2.7.6.1" evidence="3"/>
<dbReference type="SUPFAM" id="SSF53271">
    <property type="entry name" value="PRTase-like"/>
    <property type="match status" value="2"/>
</dbReference>
<comment type="similarity">
    <text evidence="2">Belongs to the ribose-phosphate pyrophosphokinase family.</text>
</comment>
<keyword evidence="8 15" id="KW-0418">Kinase</keyword>
<proteinExistence type="inferred from homology"/>
<evidence type="ECO:0000256" key="11">
    <source>
        <dbReference type="ARBA" id="ARBA00049535"/>
    </source>
</evidence>
<dbReference type="PANTHER" id="PTHR10210:SF32">
    <property type="entry name" value="RIBOSE-PHOSPHATE PYROPHOSPHOKINASE 2"/>
    <property type="match status" value="1"/>
</dbReference>
<evidence type="ECO:0000256" key="10">
    <source>
        <dbReference type="ARBA" id="ARBA00022842"/>
    </source>
</evidence>
<comment type="catalytic activity">
    <reaction evidence="11">
        <text>D-ribose 5-phosphate + ATP = 5-phospho-alpha-D-ribose 1-diphosphate + AMP + H(+)</text>
        <dbReference type="Rhea" id="RHEA:15609"/>
        <dbReference type="ChEBI" id="CHEBI:15378"/>
        <dbReference type="ChEBI" id="CHEBI:30616"/>
        <dbReference type="ChEBI" id="CHEBI:58017"/>
        <dbReference type="ChEBI" id="CHEBI:78346"/>
        <dbReference type="ChEBI" id="CHEBI:456215"/>
        <dbReference type="EC" id="2.7.6.1"/>
    </reaction>
</comment>
<keyword evidence="7" id="KW-0547">Nucleotide-binding</keyword>
<feature type="compositionally biased region" description="Acidic residues" evidence="12">
    <location>
        <begin position="398"/>
        <end position="409"/>
    </location>
</feature>
<dbReference type="GO" id="GO:0006015">
    <property type="term" value="P:5-phosphoribose 1-diphosphate biosynthetic process"/>
    <property type="evidence" value="ECO:0007669"/>
    <property type="project" value="TreeGrafter"/>
</dbReference>
<comment type="pathway">
    <text evidence="1">Metabolic intermediate biosynthesis; 5-phospho-alpha-D-ribose 1-diphosphate biosynthesis; 5-phospho-alpha-D-ribose 1-diphosphate from D-ribose 5-phosphate (route I): step 1/1.</text>
</comment>
<evidence type="ECO:0000256" key="7">
    <source>
        <dbReference type="ARBA" id="ARBA00022741"/>
    </source>
</evidence>
<evidence type="ECO:0000256" key="2">
    <source>
        <dbReference type="ARBA" id="ARBA00006478"/>
    </source>
</evidence>
<dbReference type="Pfam" id="PF14572">
    <property type="entry name" value="Pribosyl_synth"/>
    <property type="match status" value="1"/>
</dbReference>
<dbReference type="PANTHER" id="PTHR10210">
    <property type="entry name" value="RIBOSE-PHOSPHATE DIPHOSPHOKINASE FAMILY MEMBER"/>
    <property type="match status" value="1"/>
</dbReference>
<dbReference type="GO" id="GO:0006164">
    <property type="term" value="P:purine nucleotide biosynthetic process"/>
    <property type="evidence" value="ECO:0007669"/>
    <property type="project" value="TreeGrafter"/>
</dbReference>
<keyword evidence="6" id="KW-0545">Nucleotide biosynthesis</keyword>
<keyword evidence="5" id="KW-0479">Metal-binding</keyword>
<feature type="domain" description="Ribose-phosphate pyrophosphokinase N-terminal" evidence="14">
    <location>
        <begin position="419"/>
        <end position="525"/>
    </location>
</feature>
<gene>
    <name evidence="15" type="primary">PRPS2_1</name>
    <name evidence="15" type="ORF">FOZ63_000666</name>
</gene>
<dbReference type="InterPro" id="IPR005946">
    <property type="entry name" value="Rib-P_diPkinase"/>
</dbReference>
<dbReference type="GO" id="GO:0016301">
    <property type="term" value="F:kinase activity"/>
    <property type="evidence" value="ECO:0007669"/>
    <property type="project" value="UniProtKB-KW"/>
</dbReference>
<evidence type="ECO:0000256" key="12">
    <source>
        <dbReference type="SAM" id="MobiDB-lite"/>
    </source>
</evidence>
<comment type="caution">
    <text evidence="15">The sequence shown here is derived from an EMBL/GenBank/DDBJ whole genome shotgun (WGS) entry which is preliminary data.</text>
</comment>
<dbReference type="InterPro" id="IPR029058">
    <property type="entry name" value="AB_hydrolase_fold"/>
</dbReference>
<evidence type="ECO:0000256" key="6">
    <source>
        <dbReference type="ARBA" id="ARBA00022727"/>
    </source>
</evidence>
<keyword evidence="9" id="KW-0067">ATP-binding</keyword>
<evidence type="ECO:0000256" key="4">
    <source>
        <dbReference type="ARBA" id="ARBA00022679"/>
    </source>
</evidence>
<dbReference type="Proteomes" id="UP000553632">
    <property type="component" value="Unassembled WGS sequence"/>
</dbReference>
<dbReference type="Pfam" id="PF00561">
    <property type="entry name" value="Abhydrolase_1"/>
    <property type="match status" value="1"/>
</dbReference>
<keyword evidence="16" id="KW-1185">Reference proteome</keyword>
<evidence type="ECO:0000256" key="9">
    <source>
        <dbReference type="ARBA" id="ARBA00022840"/>
    </source>
</evidence>
<evidence type="ECO:0000313" key="16">
    <source>
        <dbReference type="Proteomes" id="UP000553632"/>
    </source>
</evidence>
<accession>A0A7J6SHB4</accession>
<reference evidence="15 16" key="1">
    <citation type="submission" date="2020-04" db="EMBL/GenBank/DDBJ databases">
        <title>Perkinsus olseni comparative genomics.</title>
        <authorList>
            <person name="Bogema D.R."/>
        </authorList>
    </citation>
    <scope>NUCLEOTIDE SEQUENCE [LARGE SCALE GENOMIC DNA]</scope>
    <source>
        <strain evidence="15 16">ATCC PRA-207</strain>
    </source>
</reference>
<organism evidence="15 16">
    <name type="scientific">Perkinsus olseni</name>
    <name type="common">Perkinsus atlanticus</name>
    <dbReference type="NCBI Taxonomy" id="32597"/>
    <lineage>
        <taxon>Eukaryota</taxon>
        <taxon>Sar</taxon>
        <taxon>Alveolata</taxon>
        <taxon>Perkinsozoa</taxon>
        <taxon>Perkinsea</taxon>
        <taxon>Perkinsida</taxon>
        <taxon>Perkinsidae</taxon>
        <taxon>Perkinsus</taxon>
    </lineage>
</organism>
<dbReference type="GO" id="GO:0005737">
    <property type="term" value="C:cytoplasm"/>
    <property type="evidence" value="ECO:0007669"/>
    <property type="project" value="TreeGrafter"/>
</dbReference>
<dbReference type="GO" id="GO:0004749">
    <property type="term" value="F:ribose phosphate diphosphokinase activity"/>
    <property type="evidence" value="ECO:0007669"/>
    <property type="project" value="UniProtKB-EC"/>
</dbReference>
<evidence type="ECO:0000256" key="5">
    <source>
        <dbReference type="ARBA" id="ARBA00022723"/>
    </source>
</evidence>
<evidence type="ECO:0000259" key="13">
    <source>
        <dbReference type="Pfam" id="PF00561"/>
    </source>
</evidence>
<dbReference type="Gene3D" id="3.40.50.1820">
    <property type="entry name" value="alpha/beta hydrolase"/>
    <property type="match status" value="1"/>
</dbReference>
<feature type="domain" description="AB hydrolase-1" evidence="13">
    <location>
        <begin position="23"/>
        <end position="147"/>
    </location>
</feature>
<dbReference type="InterPro" id="IPR029057">
    <property type="entry name" value="PRTase-like"/>
</dbReference>
<dbReference type="GO" id="GO:0005524">
    <property type="term" value="F:ATP binding"/>
    <property type="evidence" value="ECO:0007669"/>
    <property type="project" value="UniProtKB-KW"/>
</dbReference>
<name>A0A7J6SHB4_PEROL</name>
<evidence type="ECO:0000256" key="8">
    <source>
        <dbReference type="ARBA" id="ARBA00022777"/>
    </source>
</evidence>
<dbReference type="Pfam" id="PF13793">
    <property type="entry name" value="Pribosyltran_N"/>
    <property type="match status" value="1"/>
</dbReference>
<dbReference type="NCBIfam" id="TIGR01251">
    <property type="entry name" value="ribP_PPkin"/>
    <property type="match status" value="1"/>
</dbReference>
<dbReference type="InterPro" id="IPR029099">
    <property type="entry name" value="Pribosyltran_N"/>
</dbReference>
<feature type="region of interest" description="Disordered" evidence="12">
    <location>
        <begin position="365"/>
        <end position="409"/>
    </location>
</feature>
<keyword evidence="10" id="KW-0460">Magnesium</keyword>
<evidence type="ECO:0000256" key="3">
    <source>
        <dbReference type="ARBA" id="ARBA00013247"/>
    </source>
</evidence>
<dbReference type="GO" id="GO:0002189">
    <property type="term" value="C:ribose phosphate diphosphokinase complex"/>
    <property type="evidence" value="ECO:0007669"/>
    <property type="project" value="TreeGrafter"/>
</dbReference>
<dbReference type="SMART" id="SM01400">
    <property type="entry name" value="Pribosyltran_N"/>
    <property type="match status" value="1"/>
</dbReference>
<dbReference type="AlphaFoldDB" id="A0A7J6SHB4"/>
<dbReference type="GO" id="GO:0000287">
    <property type="term" value="F:magnesium ion binding"/>
    <property type="evidence" value="ECO:0007669"/>
    <property type="project" value="InterPro"/>
</dbReference>
<sequence length="817" mass="90802">MGRSGDMHLLPRFDEYTDQRKMPIVFCHGIGLGLLPYIPVVHDLVRRFPDRDIFCVDMPHIACRPFVNLPSAREMSACVIDMLRAWRYSHCHVIGHSFGCILSRWILAYQPSIVRSLSLVDPVNFLLVKSDLLHNALKIDHSDPFGALATYFSLRELYTVHTFCRNFFWEENIIWPEDLRDVPTHITLCGNDFIAPAHSTRNLLGVEKLERAEIAEINGESAAERFAPLSVYWIPDGVHAEILFYGSSRREVLSRVEQLVADSDEWPWVPKASRTASVASNKTAKMLPWITRAMASISAGRLPRGSNATLWKHLARKEKFAKAGSGLFGLATALGLLATPMGVAWLEEKQKSNYIPGLGDFSSFMAPNPSREEHASATADNESGPPRPQEQPLRPQADDEPESEETEEYYVDPGKHKYMKVFACSDSEQLASEICANLGTTKGRAYTGKFADGEVIVNILDEVRGQDCFIIQQFPISKKSGVSRSKCLHDAIMESYLMISALRRASARTITLITPYFAYARHMESEGVAGDPAMTQPATPLAASDIALMYEAMGVDRVVTVDLHEGSLEGCFDVPVTNIDPLGLPLKYFLGKDLHDPVVVAPDSTASDRAFLFWRRLQNHGINCGLATMVSNRKSQLAERSPDEAVTIAGKDGNDASEAPISGKPHLSADGTQVIMPSGWKKSLASLVTKDWLVGDVEGRDCIIVDDIIDSAKRMSRTVKDLRQHGARRIYMYATHGVLSPAAMERINKRGVTEVVITNSLPFPEHARKCEKIRVLSLGQVLAEVMLRIYEQKSVSQMFWENQKKMGSKRPSGTATV</sequence>